<dbReference type="InterPro" id="IPR002716">
    <property type="entry name" value="PIN_dom"/>
</dbReference>
<keyword evidence="11" id="KW-1185">Reference proteome</keyword>
<dbReference type="EC" id="3.1.-.-" evidence="8"/>
<dbReference type="GO" id="GO:0090729">
    <property type="term" value="F:toxin activity"/>
    <property type="evidence" value="ECO:0007669"/>
    <property type="project" value="UniProtKB-KW"/>
</dbReference>
<evidence type="ECO:0000256" key="2">
    <source>
        <dbReference type="ARBA" id="ARBA00022649"/>
    </source>
</evidence>
<feature type="binding site" evidence="8">
    <location>
        <position position="104"/>
    </location>
    <ligand>
        <name>Mg(2+)</name>
        <dbReference type="ChEBI" id="CHEBI:18420"/>
    </ligand>
</feature>
<feature type="domain" description="PIN" evidence="9">
    <location>
        <begin position="2"/>
        <end position="122"/>
    </location>
</feature>
<keyword evidence="8" id="KW-0800">Toxin</keyword>
<gene>
    <name evidence="8" type="primary">vapC</name>
    <name evidence="10" type="ORF">C7389_107191</name>
</gene>
<dbReference type="Pfam" id="PF01850">
    <property type="entry name" value="PIN"/>
    <property type="match status" value="1"/>
</dbReference>
<evidence type="ECO:0000256" key="7">
    <source>
        <dbReference type="ARBA" id="ARBA00038093"/>
    </source>
</evidence>
<feature type="binding site" evidence="8">
    <location>
        <position position="5"/>
    </location>
    <ligand>
        <name>Mg(2+)</name>
        <dbReference type="ChEBI" id="CHEBI:18420"/>
    </ligand>
</feature>
<name>A0A4R6E160_9RHOO</name>
<evidence type="ECO:0000256" key="6">
    <source>
        <dbReference type="ARBA" id="ARBA00022842"/>
    </source>
</evidence>
<dbReference type="GO" id="GO:0016787">
    <property type="term" value="F:hydrolase activity"/>
    <property type="evidence" value="ECO:0007669"/>
    <property type="project" value="UniProtKB-KW"/>
</dbReference>
<evidence type="ECO:0000256" key="3">
    <source>
        <dbReference type="ARBA" id="ARBA00022722"/>
    </source>
</evidence>
<keyword evidence="4 8" id="KW-0479">Metal-binding</keyword>
<comment type="cofactor">
    <cofactor evidence="1 8">
        <name>Mg(2+)</name>
        <dbReference type="ChEBI" id="CHEBI:18420"/>
    </cofactor>
</comment>
<comment type="function">
    <text evidence="8">Toxic component of a toxin-antitoxin (TA) system. An RNase.</text>
</comment>
<sequence>MYLLDTNVVSELRKVRAGKADANVSAWSQGVEAGELFISAITVMELEMGVLQIERRDAGQGALLRTWLELHVLPAFSGRILPIDAAVAQRCARLHVPDRRSERDALIAATALVHGMTVATRNVGDFEPTGVSLLNPWSARPTDS</sequence>
<keyword evidence="5 8" id="KW-0378">Hydrolase</keyword>
<dbReference type="CDD" id="cd18746">
    <property type="entry name" value="PIN_VapC4-5_FitB-like"/>
    <property type="match status" value="1"/>
</dbReference>
<dbReference type="GO" id="GO:0004540">
    <property type="term" value="F:RNA nuclease activity"/>
    <property type="evidence" value="ECO:0007669"/>
    <property type="project" value="InterPro"/>
</dbReference>
<organism evidence="10 11">
    <name type="scientific">Azoarcus indigens</name>
    <dbReference type="NCBI Taxonomy" id="29545"/>
    <lineage>
        <taxon>Bacteria</taxon>
        <taxon>Pseudomonadati</taxon>
        <taxon>Pseudomonadota</taxon>
        <taxon>Betaproteobacteria</taxon>
        <taxon>Rhodocyclales</taxon>
        <taxon>Zoogloeaceae</taxon>
        <taxon>Azoarcus</taxon>
    </lineage>
</organism>
<dbReference type="Gene3D" id="3.40.50.1010">
    <property type="entry name" value="5'-nuclease"/>
    <property type="match status" value="1"/>
</dbReference>
<evidence type="ECO:0000256" key="4">
    <source>
        <dbReference type="ARBA" id="ARBA00022723"/>
    </source>
</evidence>
<keyword evidence="6 8" id="KW-0460">Magnesium</keyword>
<comment type="similarity">
    <text evidence="7 8">Belongs to the PINc/VapC protein family.</text>
</comment>
<reference evidence="10 11" key="1">
    <citation type="submission" date="2019-03" db="EMBL/GenBank/DDBJ databases">
        <title>Genomic Encyclopedia of Type Strains, Phase IV (KMG-IV): sequencing the most valuable type-strain genomes for metagenomic binning, comparative biology and taxonomic classification.</title>
        <authorList>
            <person name="Goeker M."/>
        </authorList>
    </citation>
    <scope>NUCLEOTIDE SEQUENCE [LARGE SCALE GENOMIC DNA]</scope>
    <source>
        <strain evidence="10 11">DSM 12121</strain>
    </source>
</reference>
<dbReference type="InterPro" id="IPR022907">
    <property type="entry name" value="VapC_family"/>
</dbReference>
<evidence type="ECO:0000259" key="9">
    <source>
        <dbReference type="Pfam" id="PF01850"/>
    </source>
</evidence>
<dbReference type="GO" id="GO:0000287">
    <property type="term" value="F:magnesium ion binding"/>
    <property type="evidence" value="ECO:0007669"/>
    <property type="project" value="UniProtKB-UniRule"/>
</dbReference>
<dbReference type="OrthoDB" id="9804823at2"/>
<dbReference type="Proteomes" id="UP000295129">
    <property type="component" value="Unassembled WGS sequence"/>
</dbReference>
<dbReference type="PANTHER" id="PTHR33653">
    <property type="entry name" value="RIBONUCLEASE VAPC2"/>
    <property type="match status" value="1"/>
</dbReference>
<dbReference type="HAMAP" id="MF_00265">
    <property type="entry name" value="VapC_Nob1"/>
    <property type="match status" value="1"/>
</dbReference>
<accession>A0A4R6E160</accession>
<dbReference type="RefSeq" id="WP_133591055.1">
    <property type="nucleotide sequence ID" value="NZ_SNVV01000007.1"/>
</dbReference>
<evidence type="ECO:0000256" key="8">
    <source>
        <dbReference type="HAMAP-Rule" id="MF_00265"/>
    </source>
</evidence>
<dbReference type="InterPro" id="IPR050556">
    <property type="entry name" value="Type_II_TA_system_RNase"/>
</dbReference>
<evidence type="ECO:0000313" key="11">
    <source>
        <dbReference type="Proteomes" id="UP000295129"/>
    </source>
</evidence>
<dbReference type="AlphaFoldDB" id="A0A4R6E160"/>
<keyword evidence="3 8" id="KW-0540">Nuclease</keyword>
<evidence type="ECO:0000313" key="10">
    <source>
        <dbReference type="EMBL" id="TDN51456.1"/>
    </source>
</evidence>
<protein>
    <recommendedName>
        <fullName evidence="8">Ribonuclease VapC</fullName>
        <shortName evidence="8">RNase VapC</shortName>
        <ecNumber evidence="8">3.1.-.-</ecNumber>
    </recommendedName>
    <alternativeName>
        <fullName evidence="8">Toxin VapC</fullName>
    </alternativeName>
</protein>
<proteinExistence type="inferred from homology"/>
<keyword evidence="2 8" id="KW-1277">Toxin-antitoxin system</keyword>
<evidence type="ECO:0000256" key="1">
    <source>
        <dbReference type="ARBA" id="ARBA00001946"/>
    </source>
</evidence>
<comment type="caution">
    <text evidence="10">The sequence shown here is derived from an EMBL/GenBank/DDBJ whole genome shotgun (WGS) entry which is preliminary data.</text>
</comment>
<dbReference type="InterPro" id="IPR029060">
    <property type="entry name" value="PIN-like_dom_sf"/>
</dbReference>
<dbReference type="PANTHER" id="PTHR33653:SF1">
    <property type="entry name" value="RIBONUCLEASE VAPC2"/>
    <property type="match status" value="1"/>
</dbReference>
<evidence type="ECO:0000256" key="5">
    <source>
        <dbReference type="ARBA" id="ARBA00022801"/>
    </source>
</evidence>
<dbReference type="EMBL" id="SNVV01000007">
    <property type="protein sequence ID" value="TDN51456.1"/>
    <property type="molecule type" value="Genomic_DNA"/>
</dbReference>
<dbReference type="SUPFAM" id="SSF88723">
    <property type="entry name" value="PIN domain-like"/>
    <property type="match status" value="1"/>
</dbReference>